<dbReference type="InterPro" id="IPR055459">
    <property type="entry name" value="OST48_MD"/>
</dbReference>
<evidence type="ECO:0000256" key="8">
    <source>
        <dbReference type="RuleBase" id="RU361142"/>
    </source>
</evidence>
<evidence type="ECO:0000256" key="4">
    <source>
        <dbReference type="ARBA" id="ARBA00022692"/>
    </source>
</evidence>
<keyword evidence="6 8" id="KW-1133">Transmembrane helix</keyword>
<feature type="domain" description="OST48 middle" evidence="10">
    <location>
        <begin position="329"/>
        <end position="467"/>
    </location>
</feature>
<reference evidence="11" key="1">
    <citation type="submission" date="2021-03" db="EMBL/GenBank/DDBJ databases">
        <authorList>
            <person name="Tagirdzhanova G."/>
        </authorList>
    </citation>
    <scope>NUCLEOTIDE SEQUENCE</scope>
</reference>
<proteinExistence type="inferred from homology"/>
<organism evidence="11 12">
    <name type="scientific">Heterodermia speciosa</name>
    <dbReference type="NCBI Taxonomy" id="116794"/>
    <lineage>
        <taxon>Eukaryota</taxon>
        <taxon>Fungi</taxon>
        <taxon>Dikarya</taxon>
        <taxon>Ascomycota</taxon>
        <taxon>Pezizomycotina</taxon>
        <taxon>Lecanoromycetes</taxon>
        <taxon>OSLEUM clade</taxon>
        <taxon>Lecanoromycetidae</taxon>
        <taxon>Caliciales</taxon>
        <taxon>Physciaceae</taxon>
        <taxon>Heterodermia</taxon>
    </lineage>
</organism>
<comment type="similarity">
    <text evidence="3 8">Belongs to the DDOST 48 kDa subunit family.</text>
</comment>
<dbReference type="GO" id="GO:0008250">
    <property type="term" value="C:oligosaccharyltransferase complex"/>
    <property type="evidence" value="ECO:0007669"/>
    <property type="project" value="TreeGrafter"/>
</dbReference>
<dbReference type="GO" id="GO:0018279">
    <property type="term" value="P:protein N-linked glycosylation via asparagine"/>
    <property type="evidence" value="ECO:0007669"/>
    <property type="project" value="UniProtKB-UniRule"/>
</dbReference>
<accession>A0A8H3G342</accession>
<comment type="subunit">
    <text evidence="8">Component of the oligosaccharyltransferase (OST) complex.</text>
</comment>
<comment type="pathway">
    <text evidence="2 8">Protein modification; protein glycosylation.</text>
</comment>
<gene>
    <name evidence="11" type="ORF">HETSPECPRED_009402</name>
</gene>
<evidence type="ECO:0000256" key="1">
    <source>
        <dbReference type="ARBA" id="ARBA00004479"/>
    </source>
</evidence>
<dbReference type="InterPro" id="IPR005013">
    <property type="entry name" value="DDOST_48_kDa_subunit"/>
</dbReference>
<evidence type="ECO:0000256" key="5">
    <source>
        <dbReference type="ARBA" id="ARBA00022824"/>
    </source>
</evidence>
<dbReference type="AlphaFoldDB" id="A0A8H3G342"/>
<evidence type="ECO:0000259" key="9">
    <source>
        <dbReference type="Pfam" id="PF03345"/>
    </source>
</evidence>
<evidence type="ECO:0000313" key="11">
    <source>
        <dbReference type="EMBL" id="CAF9934905.1"/>
    </source>
</evidence>
<dbReference type="Pfam" id="PF03345">
    <property type="entry name" value="OST48_N"/>
    <property type="match status" value="1"/>
</dbReference>
<keyword evidence="12" id="KW-1185">Reference proteome</keyword>
<name>A0A8H3G342_9LECA</name>
<evidence type="ECO:0000256" key="6">
    <source>
        <dbReference type="ARBA" id="ARBA00022989"/>
    </source>
</evidence>
<protein>
    <recommendedName>
        <fullName evidence="8">Dolichyl-diphosphooligosaccharide--protein glycosyltransferase subunit WBP1</fullName>
        <shortName evidence="8">Oligosaccharyl transferase subunit WBP1</shortName>
    </recommendedName>
</protein>
<dbReference type="Proteomes" id="UP000664521">
    <property type="component" value="Unassembled WGS sequence"/>
</dbReference>
<evidence type="ECO:0000313" key="12">
    <source>
        <dbReference type="Proteomes" id="UP000664521"/>
    </source>
</evidence>
<feature type="domain" description="OST48 N-terminal" evidence="9">
    <location>
        <begin position="36"/>
        <end position="293"/>
    </location>
</feature>
<feature type="transmembrane region" description="Helical" evidence="8">
    <location>
        <begin position="444"/>
        <end position="465"/>
    </location>
</feature>
<comment type="caution">
    <text evidence="11">The sequence shown here is derived from an EMBL/GenBank/DDBJ whole genome shotgun (WGS) entry which is preliminary data.</text>
</comment>
<keyword evidence="4 8" id="KW-0812">Transmembrane</keyword>
<comment type="function">
    <text evidence="8">Subunit of the oligosaccharyl transferase (OST) complex that catalyzes the initial transfer of a defined glycan (Glc(3)Man(9)GlcNAc(2) in eukaryotes) from the lipid carrier dolichol-pyrophosphate to an asparagine residue within an Asn-X-Ser/Thr consensus motif in nascent polypeptide chains, the first step in protein N-glycosylation. N-glycosylation occurs cotranslationally and the complex associates with the Sec61 complex at the channel-forming translocon complex that mediates protein translocation across the endoplasmic reticulum (ER).</text>
</comment>
<keyword evidence="7 8" id="KW-0472">Membrane</keyword>
<dbReference type="PANTHER" id="PTHR10830">
    <property type="entry name" value="DOLICHYL-DIPHOSPHOOLIGOSACCHARIDE--PROTEIN GLYCOSYLTRANSFERASE 48 KDA SUBUNIT"/>
    <property type="match status" value="1"/>
</dbReference>
<dbReference type="InterPro" id="IPR055457">
    <property type="entry name" value="OST48_N"/>
</dbReference>
<dbReference type="Pfam" id="PF23358">
    <property type="entry name" value="OST48_MD"/>
    <property type="match status" value="1"/>
</dbReference>
<evidence type="ECO:0000256" key="7">
    <source>
        <dbReference type="ARBA" id="ARBA00023136"/>
    </source>
</evidence>
<dbReference type="EMBL" id="CAJPDS010000078">
    <property type="protein sequence ID" value="CAF9934905.1"/>
    <property type="molecule type" value="Genomic_DNA"/>
</dbReference>
<keyword evidence="5 8" id="KW-0256">Endoplasmic reticulum</keyword>
<dbReference type="UniPathway" id="UPA00378"/>
<dbReference type="PANTHER" id="PTHR10830:SF0">
    <property type="entry name" value="DOLICHYL-DIPHOSPHOOLIGOSACCHARIDE--PROTEIN GLYCOSYLTRANSFERASE 48 KDA SUBUNIT"/>
    <property type="match status" value="1"/>
</dbReference>
<evidence type="ECO:0000259" key="10">
    <source>
        <dbReference type="Pfam" id="PF23358"/>
    </source>
</evidence>
<sequence>MAGFSCDAHRRYRMGVLKKWGPLTTDAIALSSSGSRILIAIEDTAEKEKYSAFWEDLEGRGYKLSFESPKNEKLSLFKLGERVYDHIILLPPKSKGLGPALSPNRLLEFINRNGNILLTLSADSPTPTAISSLLLELDIHLPPDRTSLVVDHLNHDTISAAEKHDVLLLPQPSAIRPDVRSFFGGNGIIALPRAVAQELGNSNPHLAPILRAKGTAYSYNPKDEAESVEDPFAVGEQISLVSSMQARNSARFTVLGSVEALENTWFNAKVKGLDGKQSNTANKEFAKQISAWTFMEAGVLKVGKVEHHLSSINPQVSGNDGVIQLGYLNPKIYRVKNDVTFNIELSEYSYDKLSPLAILPSDALQLEFSMLSPFHRLDLQPVSHTSNSTVFSTTFKTPDQHGIFAFKVNYKRPFLTNVEVKREVTVRHFAHDEYPRSWEISGGWVWIAGIWVTIAGWVAFVWIFLYSEPAYEKGKGKKTQ</sequence>
<dbReference type="OrthoDB" id="29105at2759"/>
<evidence type="ECO:0000256" key="3">
    <source>
        <dbReference type="ARBA" id="ARBA00008743"/>
    </source>
</evidence>
<comment type="subcellular location">
    <subcellularLocation>
        <location evidence="8">Endoplasmic reticulum membrane</location>
        <topology evidence="8">Single-pass type I membrane protein</topology>
    </subcellularLocation>
    <subcellularLocation>
        <location evidence="1">Membrane</location>
        <topology evidence="1">Single-pass type I membrane protein</topology>
    </subcellularLocation>
</comment>
<evidence type="ECO:0000256" key="2">
    <source>
        <dbReference type="ARBA" id="ARBA00004922"/>
    </source>
</evidence>